<gene>
    <name evidence="3" type="ORF">GALL_277710</name>
</gene>
<evidence type="ECO:0000313" key="3">
    <source>
        <dbReference type="EMBL" id="OIQ90321.1"/>
    </source>
</evidence>
<keyword evidence="1" id="KW-1133">Transmembrane helix</keyword>
<proteinExistence type="predicted"/>
<evidence type="ECO:0000259" key="2">
    <source>
        <dbReference type="Pfam" id="PF01478"/>
    </source>
</evidence>
<feature type="domain" description="Prepilin type IV endopeptidase peptidase" evidence="2">
    <location>
        <begin position="9"/>
        <end position="110"/>
    </location>
</feature>
<keyword evidence="1" id="KW-0812">Transmembrane</keyword>
<dbReference type="EMBL" id="MLJW01000296">
    <property type="protein sequence ID" value="OIQ90321.1"/>
    <property type="molecule type" value="Genomic_DNA"/>
</dbReference>
<organism evidence="3">
    <name type="scientific">mine drainage metagenome</name>
    <dbReference type="NCBI Taxonomy" id="410659"/>
    <lineage>
        <taxon>unclassified sequences</taxon>
        <taxon>metagenomes</taxon>
        <taxon>ecological metagenomes</taxon>
    </lineage>
</organism>
<feature type="transmembrane region" description="Helical" evidence="1">
    <location>
        <begin position="141"/>
        <end position="159"/>
    </location>
</feature>
<evidence type="ECO:0000256" key="1">
    <source>
        <dbReference type="SAM" id="Phobius"/>
    </source>
</evidence>
<reference evidence="3" key="1">
    <citation type="submission" date="2016-10" db="EMBL/GenBank/DDBJ databases">
        <title>Sequence of Gallionella enrichment culture.</title>
        <authorList>
            <person name="Poehlein A."/>
            <person name="Muehling M."/>
            <person name="Daniel R."/>
        </authorList>
    </citation>
    <scope>NUCLEOTIDE SEQUENCE</scope>
</reference>
<dbReference type="AlphaFoldDB" id="A0A1J5R310"/>
<keyword evidence="1" id="KW-0472">Membrane</keyword>
<dbReference type="Pfam" id="PF01478">
    <property type="entry name" value="Peptidase_A24"/>
    <property type="match status" value="1"/>
</dbReference>
<feature type="transmembrane region" description="Helical" evidence="1">
    <location>
        <begin position="28"/>
        <end position="44"/>
    </location>
</feature>
<accession>A0A1J5R310</accession>
<dbReference type="Gene3D" id="1.20.120.1220">
    <property type="match status" value="1"/>
</dbReference>
<dbReference type="InterPro" id="IPR000045">
    <property type="entry name" value="Prepilin_IV_endopep_pep"/>
</dbReference>
<feature type="transmembrane region" description="Helical" evidence="1">
    <location>
        <begin position="95"/>
        <end position="120"/>
    </location>
</feature>
<sequence length="164" mass="16690">MSTLLALAAVALFAAAAAGDLLWRRIDHGPVLGLLVLWGGFAMLRHGGWGAALGHVEVAALAFAVMLLFWRLGWIGGGDVKLTAPVFLWAGGGHALAVLFLIGLAGWAVVLLGLAARSLLALPLPGLPRRLLSPLSLDRGVPYGIALAAGGIVAVLAALPEGSV</sequence>
<dbReference type="GO" id="GO:0004190">
    <property type="term" value="F:aspartic-type endopeptidase activity"/>
    <property type="evidence" value="ECO:0007669"/>
    <property type="project" value="InterPro"/>
</dbReference>
<feature type="transmembrane region" description="Helical" evidence="1">
    <location>
        <begin position="56"/>
        <end position="75"/>
    </location>
</feature>
<name>A0A1J5R310_9ZZZZ</name>
<protein>
    <recommendedName>
        <fullName evidence="2">Prepilin type IV endopeptidase peptidase domain-containing protein</fullName>
    </recommendedName>
</protein>
<comment type="caution">
    <text evidence="3">The sequence shown here is derived from an EMBL/GenBank/DDBJ whole genome shotgun (WGS) entry which is preliminary data.</text>
</comment>
<dbReference type="GO" id="GO:0016020">
    <property type="term" value="C:membrane"/>
    <property type="evidence" value="ECO:0007669"/>
    <property type="project" value="InterPro"/>
</dbReference>